<keyword evidence="1" id="KW-0489">Methyltransferase</keyword>
<keyword evidence="1" id="KW-0963">Cytoplasm</keyword>
<feature type="binding site" evidence="1">
    <location>
        <position position="189"/>
    </location>
    <ligand>
        <name>S-adenosyl-L-methionine</name>
        <dbReference type="ChEBI" id="CHEBI:59789"/>
    </ligand>
</feature>
<reference evidence="2 3" key="1">
    <citation type="submission" date="2019-11" db="EMBL/GenBank/DDBJ databases">
        <authorList>
            <person name="Zhang J."/>
            <person name="Sun C."/>
        </authorList>
    </citation>
    <scope>NUCLEOTIDE SEQUENCE [LARGE SCALE GENOMIC DNA]</scope>
    <source>
        <strain evidence="3">sp2</strain>
    </source>
</reference>
<comment type="similarity">
    <text evidence="1">Belongs to the methyltransferase superfamily. RsmJ family.</text>
</comment>
<evidence type="ECO:0000313" key="3">
    <source>
        <dbReference type="Proteomes" id="UP000427716"/>
    </source>
</evidence>
<dbReference type="AlphaFoldDB" id="A0A6I6D9C6"/>
<dbReference type="KEGG" id="ghl:GM160_03770"/>
<keyword evidence="1" id="KW-0949">S-adenosyl-L-methionine</keyword>
<proteinExistence type="inferred from homology"/>
<feature type="binding site" evidence="1">
    <location>
        <begin position="118"/>
        <end position="119"/>
    </location>
    <ligand>
        <name>S-adenosyl-L-methionine</name>
        <dbReference type="ChEBI" id="CHEBI:59789"/>
    </ligand>
</feature>
<dbReference type="HAMAP" id="MF_01523">
    <property type="entry name" value="16SrRNA_methyltr_J"/>
    <property type="match status" value="1"/>
</dbReference>
<keyword evidence="3" id="KW-1185">Reference proteome</keyword>
<dbReference type="PANTHER" id="PTHR36112">
    <property type="entry name" value="RIBOSOMAL RNA SMALL SUBUNIT METHYLTRANSFERASE J"/>
    <property type="match status" value="1"/>
</dbReference>
<organism evidence="2 3">
    <name type="scientific">Guyparkeria halophila</name>
    <dbReference type="NCBI Taxonomy" id="47960"/>
    <lineage>
        <taxon>Bacteria</taxon>
        <taxon>Pseudomonadati</taxon>
        <taxon>Pseudomonadota</taxon>
        <taxon>Gammaproteobacteria</taxon>
        <taxon>Chromatiales</taxon>
        <taxon>Thioalkalibacteraceae</taxon>
        <taxon>Guyparkeria</taxon>
    </lineage>
</organism>
<dbReference type="GO" id="GO:0005737">
    <property type="term" value="C:cytoplasm"/>
    <property type="evidence" value="ECO:0007669"/>
    <property type="project" value="UniProtKB-SubCell"/>
</dbReference>
<comment type="caution">
    <text evidence="1">Lacks conserved residue(s) required for the propagation of feature annotation.</text>
</comment>
<protein>
    <recommendedName>
        <fullName evidence="1">Ribosomal RNA small subunit methyltransferase J</fullName>
        <ecNumber evidence="1">2.1.1.242</ecNumber>
    </recommendedName>
    <alternativeName>
        <fullName evidence="1">16S rRNA m2G1516 methyltransferase</fullName>
    </alternativeName>
    <alternativeName>
        <fullName evidence="1">rRNA (guanine-N(2)-)-methyltransferase</fullName>
    </alternativeName>
</protein>
<dbReference type="GO" id="GO:0008990">
    <property type="term" value="F:rRNA (guanine-N2-)-methyltransferase activity"/>
    <property type="evidence" value="ECO:0007669"/>
    <property type="project" value="UniProtKB-UniRule"/>
</dbReference>
<dbReference type="Proteomes" id="UP000427716">
    <property type="component" value="Chromosome"/>
</dbReference>
<comment type="function">
    <text evidence="1">Specifically methylates the guanosine in position 1516 of 16S rRNA.</text>
</comment>
<dbReference type="SUPFAM" id="SSF53335">
    <property type="entry name" value="S-adenosyl-L-methionine-dependent methyltransferases"/>
    <property type="match status" value="1"/>
</dbReference>
<comment type="subcellular location">
    <subcellularLocation>
        <location evidence="1">Cytoplasm</location>
    </subcellularLocation>
</comment>
<dbReference type="PANTHER" id="PTHR36112:SF1">
    <property type="entry name" value="RIBOSOMAL RNA SMALL SUBUNIT METHYLTRANSFERASE J"/>
    <property type="match status" value="1"/>
</dbReference>
<accession>A0A6I6D9C6</accession>
<dbReference type="InterPro" id="IPR029063">
    <property type="entry name" value="SAM-dependent_MTases_sf"/>
</dbReference>
<dbReference type="Gene3D" id="3.40.50.150">
    <property type="entry name" value="Vaccinia Virus protein VP39"/>
    <property type="match status" value="1"/>
</dbReference>
<comment type="catalytic activity">
    <reaction evidence="1">
        <text>guanosine(1516) in 16S rRNA + S-adenosyl-L-methionine = N(2)-methylguanosine(1516) in 16S rRNA + S-adenosyl-L-homocysteine + H(+)</text>
        <dbReference type="Rhea" id="RHEA:43220"/>
        <dbReference type="Rhea" id="RHEA-COMP:10412"/>
        <dbReference type="Rhea" id="RHEA-COMP:10413"/>
        <dbReference type="ChEBI" id="CHEBI:15378"/>
        <dbReference type="ChEBI" id="CHEBI:57856"/>
        <dbReference type="ChEBI" id="CHEBI:59789"/>
        <dbReference type="ChEBI" id="CHEBI:74269"/>
        <dbReference type="ChEBI" id="CHEBI:74481"/>
        <dbReference type="EC" id="2.1.1.242"/>
    </reaction>
</comment>
<dbReference type="EMBL" id="CP046415">
    <property type="protein sequence ID" value="QGT78082.1"/>
    <property type="molecule type" value="Genomic_DNA"/>
</dbReference>
<dbReference type="InterPro" id="IPR007536">
    <property type="entry name" value="16SrRNA_methylTrfase_J"/>
</dbReference>
<name>A0A6I6D9C6_9GAMM</name>
<feature type="binding site" evidence="1">
    <location>
        <begin position="134"/>
        <end position="135"/>
    </location>
    <ligand>
        <name>S-adenosyl-L-methionine</name>
        <dbReference type="ChEBI" id="CHEBI:59789"/>
    </ligand>
</feature>
<keyword evidence="1" id="KW-0698">rRNA processing</keyword>
<evidence type="ECO:0000313" key="2">
    <source>
        <dbReference type="EMBL" id="QGT78082.1"/>
    </source>
</evidence>
<keyword evidence="1" id="KW-0808">Transferase</keyword>
<sequence length="265" mass="28597">MAIGQLAVASLPVVACRPEVDGAAAGRLQAFVATWGLDWVEAPGESPARFTLVIDQGRIGLIPPRDRPDLGSLPLVIDFADDPRFARPLARKDALARATGWKGGYRPPVVDLTTGLGRDAWALASGGCEVTAVERHPVVWLLLTDAIERAAEDPALAAIAARIEPVFGDVLGAEPPALHASEETVWYLDPMFPERKKSALVKKPMRIFHQLVGEDPDAAALFAWARTQPGARWVVKRSPGAPTIDATTPDIDYRSGRLRFDVYLG</sequence>
<evidence type="ECO:0000256" key="1">
    <source>
        <dbReference type="HAMAP-Rule" id="MF_01523"/>
    </source>
</evidence>
<dbReference type="RefSeq" id="WP_156573303.1">
    <property type="nucleotide sequence ID" value="NZ_CP046415.1"/>
</dbReference>
<dbReference type="EC" id="2.1.1.242" evidence="1"/>
<gene>
    <name evidence="1" type="primary">rsmJ</name>
    <name evidence="2" type="ORF">GM160_03770</name>
</gene>
<dbReference type="Pfam" id="PF04445">
    <property type="entry name" value="SAM_MT"/>
    <property type="match status" value="1"/>
</dbReference>